<dbReference type="Gene3D" id="3.90.1140.10">
    <property type="entry name" value="Cyclic phosphodiesterase"/>
    <property type="match status" value="1"/>
</dbReference>
<evidence type="ECO:0000313" key="2">
    <source>
        <dbReference type="Proteomes" id="UP000199103"/>
    </source>
</evidence>
<keyword evidence="2" id="KW-1185">Reference proteome</keyword>
<evidence type="ECO:0000313" key="1">
    <source>
        <dbReference type="EMBL" id="SDS06320.1"/>
    </source>
</evidence>
<dbReference type="SUPFAM" id="SSF55144">
    <property type="entry name" value="LigT-like"/>
    <property type="match status" value="1"/>
</dbReference>
<reference evidence="1 2" key="1">
    <citation type="submission" date="2016-10" db="EMBL/GenBank/DDBJ databases">
        <authorList>
            <person name="de Groot N.N."/>
        </authorList>
    </citation>
    <scope>NUCLEOTIDE SEQUENCE [LARGE SCALE GENOMIC DNA]</scope>
    <source>
        <strain evidence="1 2">DSM 21800</strain>
    </source>
</reference>
<dbReference type="GO" id="GO:0016874">
    <property type="term" value="F:ligase activity"/>
    <property type="evidence" value="ECO:0007669"/>
    <property type="project" value="UniProtKB-KW"/>
</dbReference>
<dbReference type="Pfam" id="PF13563">
    <property type="entry name" value="2_5_RNA_ligase2"/>
    <property type="match status" value="1"/>
</dbReference>
<dbReference type="InterPro" id="IPR009097">
    <property type="entry name" value="Cyclic_Pdiesterase"/>
</dbReference>
<dbReference type="EMBL" id="LT629772">
    <property type="protein sequence ID" value="SDS06320.1"/>
    <property type="molecule type" value="Genomic_DNA"/>
</dbReference>
<gene>
    <name evidence="1" type="ORF">SAMN04489812_0766</name>
</gene>
<name>A0A1H1P5K3_9ACTN</name>
<dbReference type="OrthoDB" id="3397424at2"/>
<dbReference type="RefSeq" id="WP_157683198.1">
    <property type="nucleotide sequence ID" value="NZ_LT629772.1"/>
</dbReference>
<dbReference type="STRING" id="630515.SAMN04489812_0766"/>
<dbReference type="AlphaFoldDB" id="A0A1H1P5K3"/>
<organism evidence="1 2">
    <name type="scientific">Microlunatus soli</name>
    <dbReference type="NCBI Taxonomy" id="630515"/>
    <lineage>
        <taxon>Bacteria</taxon>
        <taxon>Bacillati</taxon>
        <taxon>Actinomycetota</taxon>
        <taxon>Actinomycetes</taxon>
        <taxon>Propionibacteriales</taxon>
        <taxon>Propionibacteriaceae</taxon>
        <taxon>Microlunatus</taxon>
    </lineage>
</organism>
<protein>
    <submittedName>
        <fullName evidence="1">2'-5' RNA ligase superfamily protein</fullName>
    </submittedName>
</protein>
<proteinExistence type="predicted"/>
<sequence>MVHSIELLLDDEAEAAIRRQWRLLADAGLPSEHRPPQGGGPRRPHVTLVAAEQIPAQIATGLGPVVSEALPIPLVIGVPMVFGTAKVGRPGLILVRQVHPTVPLLELQQQVRRNSPPAVDDHFNAGRWAPHVTLAHRLRPDQISVALQLLARTGASNGAPREIEAQAVGCRWWQGDVKQARNLV</sequence>
<accession>A0A1H1P5K3</accession>
<dbReference type="Proteomes" id="UP000199103">
    <property type="component" value="Chromosome I"/>
</dbReference>
<keyword evidence="1" id="KW-0436">Ligase</keyword>